<comment type="pathway">
    <text evidence="2">Carbohydrate acid metabolism; 2-dehydro-3-deoxy-D-gluconate degradation; D-glyceraldehyde 3-phosphate and pyruvate from 2-dehydro-3-deoxy-D-gluconate: step 2/2.</text>
</comment>
<dbReference type="Pfam" id="PF01081">
    <property type="entry name" value="Aldolase"/>
    <property type="match status" value="1"/>
</dbReference>
<comment type="similarity">
    <text evidence="3">Belongs to the KHG/KDPG aldolase family.</text>
</comment>
<keyword evidence="10" id="KW-1185">Reference proteome</keyword>
<dbReference type="InterPro" id="IPR013785">
    <property type="entry name" value="Aldolase_TIM"/>
</dbReference>
<dbReference type="CDD" id="cd00452">
    <property type="entry name" value="KDPG_aldolase"/>
    <property type="match status" value="1"/>
</dbReference>
<dbReference type="NCBIfam" id="NF004325">
    <property type="entry name" value="PRK05718.1"/>
    <property type="match status" value="1"/>
</dbReference>
<dbReference type="Gene3D" id="3.20.20.70">
    <property type="entry name" value="Aldolase class I"/>
    <property type="match status" value="1"/>
</dbReference>
<dbReference type="SUPFAM" id="SSF51569">
    <property type="entry name" value="Aldolase"/>
    <property type="match status" value="1"/>
</dbReference>
<keyword evidence="7" id="KW-0704">Schiff base</keyword>
<dbReference type="GO" id="GO:0008675">
    <property type="term" value="F:2-dehydro-3-deoxy-phosphogluconate aldolase activity"/>
    <property type="evidence" value="ECO:0007669"/>
    <property type="project" value="UniProtKB-EC"/>
</dbReference>
<evidence type="ECO:0000256" key="4">
    <source>
        <dbReference type="ARBA" id="ARBA00011233"/>
    </source>
</evidence>
<dbReference type="PANTHER" id="PTHR30246:SF1">
    <property type="entry name" value="2-DEHYDRO-3-DEOXY-6-PHOSPHOGALACTONATE ALDOLASE-RELATED"/>
    <property type="match status" value="1"/>
</dbReference>
<dbReference type="RefSeq" id="WP_142892417.1">
    <property type="nucleotide sequence ID" value="NZ_ML660161.1"/>
</dbReference>
<comment type="subunit">
    <text evidence="4">Homotrimer.</text>
</comment>
<dbReference type="Proteomes" id="UP000315439">
    <property type="component" value="Unassembled WGS sequence"/>
</dbReference>
<dbReference type="EC" id="4.1.2.14" evidence="5"/>
<dbReference type="InterPro" id="IPR031338">
    <property type="entry name" value="KDPG/KHG_AS_2"/>
</dbReference>
<dbReference type="InterPro" id="IPR031337">
    <property type="entry name" value="KDPG/KHG_AS_1"/>
</dbReference>
<evidence type="ECO:0000256" key="8">
    <source>
        <dbReference type="ARBA" id="ARBA00023277"/>
    </source>
</evidence>
<evidence type="ECO:0000313" key="10">
    <source>
        <dbReference type="Proteomes" id="UP000315439"/>
    </source>
</evidence>
<dbReference type="EMBL" id="VIKS01000003">
    <property type="protein sequence ID" value="TQV88932.1"/>
    <property type="molecule type" value="Genomic_DNA"/>
</dbReference>
<reference evidence="9 10" key="1">
    <citation type="submission" date="2019-07" db="EMBL/GenBank/DDBJ databases">
        <title>Draft genome for Aliikangiella sp. M105.</title>
        <authorList>
            <person name="Wang G."/>
        </authorList>
    </citation>
    <scope>NUCLEOTIDE SEQUENCE [LARGE SCALE GENOMIC DNA]</scope>
    <source>
        <strain evidence="9 10">M105</strain>
    </source>
</reference>
<evidence type="ECO:0000256" key="5">
    <source>
        <dbReference type="ARBA" id="ARBA00013063"/>
    </source>
</evidence>
<dbReference type="InterPro" id="IPR000887">
    <property type="entry name" value="Aldlse_KDPG_KHG"/>
</dbReference>
<organism evidence="9 10">
    <name type="scientific">Aliikangiella coralliicola</name>
    <dbReference type="NCBI Taxonomy" id="2592383"/>
    <lineage>
        <taxon>Bacteria</taxon>
        <taxon>Pseudomonadati</taxon>
        <taxon>Pseudomonadota</taxon>
        <taxon>Gammaproteobacteria</taxon>
        <taxon>Oceanospirillales</taxon>
        <taxon>Pleioneaceae</taxon>
        <taxon>Aliikangiella</taxon>
    </lineage>
</organism>
<dbReference type="PANTHER" id="PTHR30246">
    <property type="entry name" value="2-KETO-3-DEOXY-6-PHOSPHOGLUCONATE ALDOLASE"/>
    <property type="match status" value="1"/>
</dbReference>
<dbReference type="OrthoDB" id="9805177at2"/>
<comment type="caution">
    <text evidence="9">The sequence shown here is derived from an EMBL/GenBank/DDBJ whole genome shotgun (WGS) entry which is preliminary data.</text>
</comment>
<evidence type="ECO:0000313" key="9">
    <source>
        <dbReference type="EMBL" id="TQV88932.1"/>
    </source>
</evidence>
<proteinExistence type="inferred from homology"/>
<dbReference type="PROSITE" id="PS00159">
    <property type="entry name" value="ALDOLASE_KDPG_KHG_1"/>
    <property type="match status" value="1"/>
</dbReference>
<evidence type="ECO:0000256" key="7">
    <source>
        <dbReference type="ARBA" id="ARBA00023270"/>
    </source>
</evidence>
<name>A0A545UHJ3_9GAMM</name>
<protein>
    <recommendedName>
        <fullName evidence="5">2-dehydro-3-deoxy-phosphogluconate aldolase</fullName>
        <ecNumber evidence="5">4.1.2.14</ecNumber>
    </recommendedName>
</protein>
<evidence type="ECO:0000256" key="3">
    <source>
        <dbReference type="ARBA" id="ARBA00006906"/>
    </source>
</evidence>
<accession>A0A545UHJ3</accession>
<evidence type="ECO:0000256" key="6">
    <source>
        <dbReference type="ARBA" id="ARBA00023239"/>
    </source>
</evidence>
<dbReference type="AlphaFoldDB" id="A0A545UHJ3"/>
<evidence type="ECO:0000256" key="2">
    <source>
        <dbReference type="ARBA" id="ARBA00004736"/>
    </source>
</evidence>
<dbReference type="PROSITE" id="PS00160">
    <property type="entry name" value="ALDOLASE_KDPG_KHG_2"/>
    <property type="match status" value="1"/>
</dbReference>
<gene>
    <name evidence="9" type="primary">eda</name>
    <name evidence="9" type="ORF">FLL46_05195</name>
</gene>
<keyword evidence="8" id="KW-0119">Carbohydrate metabolism</keyword>
<evidence type="ECO:0000256" key="1">
    <source>
        <dbReference type="ARBA" id="ARBA00000654"/>
    </source>
</evidence>
<sequence length="218" mass="23296">MNLDELENYLSLSAVIPVIVIEDAENAVPLAAALIEGGISIIEITLRSDCALNAIEQIRKNIPNMCVGAGTVNNVDAIEKSVAAGAQFLVCPGVTKPLLDAAKYHSIPLLPGAATPTEAMQLQLQGYNLIKFFPAEAAGGVDMLKSLAGPLPDIKFCPTGGINNSNFNQYLTIKNVICVGSSWVADKDLINTKNWPEVTRRAREVSNLTTHRGPKNET</sequence>
<comment type="catalytic activity">
    <reaction evidence="1">
        <text>2-dehydro-3-deoxy-6-phospho-D-gluconate = D-glyceraldehyde 3-phosphate + pyruvate</text>
        <dbReference type="Rhea" id="RHEA:17089"/>
        <dbReference type="ChEBI" id="CHEBI:15361"/>
        <dbReference type="ChEBI" id="CHEBI:57569"/>
        <dbReference type="ChEBI" id="CHEBI:59776"/>
        <dbReference type="EC" id="4.1.2.14"/>
    </reaction>
</comment>
<dbReference type="NCBIfam" id="TIGR01182">
    <property type="entry name" value="eda"/>
    <property type="match status" value="1"/>
</dbReference>
<keyword evidence="6 9" id="KW-0456">Lyase</keyword>